<accession>A0A3G4ZWA4</accession>
<sequence length="126" mass="14997">MQKDAEPIKYEIAVKQLVHEHLVIDVSGIIMDYIGKRCVLCNSEQWRKMNVDYNGIDNIKNICQVHIIDNNICQQCGISDVHHYEEFYKYRKYTYRCELSASFGRTPVKYWMYGDHSWCPTYLSMD</sequence>
<name>A0A3G4ZWA4_9VIRU</name>
<proteinExistence type="predicted"/>
<gene>
    <name evidence="1" type="ORF">Faunusvirus3_10</name>
</gene>
<protein>
    <submittedName>
        <fullName evidence="1">Uncharacterized protein</fullName>
    </submittedName>
</protein>
<dbReference type="EMBL" id="MK072134">
    <property type="protein sequence ID" value="AYV79130.1"/>
    <property type="molecule type" value="Genomic_DNA"/>
</dbReference>
<organism evidence="1">
    <name type="scientific">Faunusvirus sp</name>
    <dbReference type="NCBI Taxonomy" id="2487766"/>
    <lineage>
        <taxon>Viruses</taxon>
        <taxon>Varidnaviria</taxon>
        <taxon>Bamfordvirae</taxon>
        <taxon>Nucleocytoviricota</taxon>
        <taxon>Megaviricetes</taxon>
        <taxon>Imitervirales</taxon>
        <taxon>Mimiviridae</taxon>
    </lineage>
</organism>
<reference evidence="1" key="1">
    <citation type="submission" date="2018-10" db="EMBL/GenBank/DDBJ databases">
        <title>Hidden diversity of soil giant viruses.</title>
        <authorList>
            <person name="Schulz F."/>
            <person name="Alteio L."/>
            <person name="Goudeau D."/>
            <person name="Ryan E.M."/>
            <person name="Malmstrom R.R."/>
            <person name="Blanchard J."/>
            <person name="Woyke T."/>
        </authorList>
    </citation>
    <scope>NUCLEOTIDE SEQUENCE</scope>
    <source>
        <strain evidence="1">FNV1</strain>
    </source>
</reference>
<evidence type="ECO:0000313" key="1">
    <source>
        <dbReference type="EMBL" id="AYV79130.1"/>
    </source>
</evidence>